<keyword evidence="2" id="KW-1185">Reference proteome</keyword>
<dbReference type="Proteomes" id="UP000245539">
    <property type="component" value="Unassembled WGS sequence"/>
</dbReference>
<dbReference type="EMBL" id="QGKM01000097">
    <property type="protein sequence ID" value="PWQ92298.1"/>
    <property type="molecule type" value="Genomic_DNA"/>
</dbReference>
<evidence type="ECO:0000313" key="1">
    <source>
        <dbReference type="EMBL" id="PWQ92298.1"/>
    </source>
</evidence>
<protein>
    <submittedName>
        <fullName evidence="1">Uncharacterized protein</fullName>
    </submittedName>
</protein>
<dbReference type="RefSeq" id="WP_109839792.1">
    <property type="nucleotide sequence ID" value="NZ_QGKM01000097.1"/>
</dbReference>
<dbReference type="AlphaFoldDB" id="A0A317C167"/>
<name>A0A317C167_9GAMM</name>
<gene>
    <name evidence="1" type="ORF">DKW60_21870</name>
</gene>
<accession>A0A317C167</accession>
<proteinExistence type="predicted"/>
<organism evidence="1 2">
    <name type="scientific">Leucothrix pacifica</name>
    <dbReference type="NCBI Taxonomy" id="1247513"/>
    <lineage>
        <taxon>Bacteria</taxon>
        <taxon>Pseudomonadati</taxon>
        <taxon>Pseudomonadota</taxon>
        <taxon>Gammaproteobacteria</taxon>
        <taxon>Thiotrichales</taxon>
        <taxon>Thiotrichaceae</taxon>
        <taxon>Leucothrix</taxon>
    </lineage>
</organism>
<dbReference type="OrthoDB" id="1524152at2"/>
<reference evidence="1 2" key="1">
    <citation type="submission" date="2018-05" db="EMBL/GenBank/DDBJ databases">
        <title>Leucothrix arctica sp. nov., isolated from Arctic seawater.</title>
        <authorList>
            <person name="Choi A."/>
            <person name="Baek K."/>
        </authorList>
    </citation>
    <scope>NUCLEOTIDE SEQUENCE [LARGE SCALE GENOMIC DNA]</scope>
    <source>
        <strain evidence="1 2">JCM 18388</strain>
    </source>
</reference>
<dbReference type="PROSITE" id="PS51257">
    <property type="entry name" value="PROKAR_LIPOPROTEIN"/>
    <property type="match status" value="1"/>
</dbReference>
<comment type="caution">
    <text evidence="1">The sequence shown here is derived from an EMBL/GenBank/DDBJ whole genome shotgun (WGS) entry which is preliminary data.</text>
</comment>
<sequence>MKSGLSGLSGLSGFIFLSAVLLTACSEKMNHSQHMANMTQQDTSGMPTEAGQSSFAAIAEIVNILSSNPDTDWSKVNINALREHLLDMNNLMIGANVKEVAIDNGMRFEVTGEANVLGAIKRMVPAHSKELNKMKEYDVSTKNIDGGISMTVTTNNEATTHKIKGLGFFGLMATGSHHQPHHFMMATGNGHMMHH</sequence>
<evidence type="ECO:0000313" key="2">
    <source>
        <dbReference type="Proteomes" id="UP000245539"/>
    </source>
</evidence>